<evidence type="ECO:0000259" key="1">
    <source>
        <dbReference type="PROSITE" id="PS50181"/>
    </source>
</evidence>
<organism evidence="3">
    <name type="scientific">Caenorhabditis remanei</name>
    <name type="common">Caenorhabditis vulgaris</name>
    <dbReference type="NCBI Taxonomy" id="31234"/>
    <lineage>
        <taxon>Eukaryota</taxon>
        <taxon>Metazoa</taxon>
        <taxon>Ecdysozoa</taxon>
        <taxon>Nematoda</taxon>
        <taxon>Chromadorea</taxon>
        <taxon>Rhabditida</taxon>
        <taxon>Rhabditina</taxon>
        <taxon>Rhabditomorpha</taxon>
        <taxon>Rhabditoidea</taxon>
        <taxon>Rhabditidae</taxon>
        <taxon>Peloderinae</taxon>
        <taxon>Caenorhabditis</taxon>
    </lineage>
</organism>
<evidence type="ECO:0000313" key="3">
    <source>
        <dbReference type="Proteomes" id="UP000008281"/>
    </source>
</evidence>
<gene>
    <name evidence="2" type="ORF">CRE_14026</name>
</gene>
<dbReference type="AlphaFoldDB" id="E3M8V5"/>
<feature type="domain" description="F-box" evidence="1">
    <location>
        <begin position="4"/>
        <end position="50"/>
    </location>
</feature>
<proteinExistence type="predicted"/>
<evidence type="ECO:0000313" key="2">
    <source>
        <dbReference type="EMBL" id="EFO95774.1"/>
    </source>
</evidence>
<accession>E3M8V5</accession>
<dbReference type="InterPro" id="IPR001810">
    <property type="entry name" value="F-box_dom"/>
</dbReference>
<dbReference type="PROSITE" id="PS50181">
    <property type="entry name" value="FBOX"/>
    <property type="match status" value="1"/>
</dbReference>
<keyword evidence="3" id="KW-1185">Reference proteome</keyword>
<dbReference type="Proteomes" id="UP000008281">
    <property type="component" value="Unassembled WGS sequence"/>
</dbReference>
<dbReference type="EMBL" id="DS268429">
    <property type="protein sequence ID" value="EFO95774.1"/>
    <property type="molecule type" value="Genomic_DNA"/>
</dbReference>
<name>E3M8V5_CAERE</name>
<dbReference type="HOGENOM" id="CLU_1410027_0_0_1"/>
<protein>
    <recommendedName>
        <fullName evidence="1">F-box domain-containing protein</fullName>
    </recommendedName>
</protein>
<reference evidence="2" key="1">
    <citation type="submission" date="2007-07" db="EMBL/GenBank/DDBJ databases">
        <title>PCAP assembly of the Caenorhabditis remanei genome.</title>
        <authorList>
            <consortium name="The Caenorhabditis remanei Sequencing Consortium"/>
            <person name="Wilson R.K."/>
        </authorList>
    </citation>
    <scope>NUCLEOTIDE SEQUENCE [LARGE SCALE GENOMIC DNA]</scope>
    <source>
        <strain evidence="2">PB4641</strain>
    </source>
</reference>
<sequence length="193" mass="22520">MTGVFRLLRLPWIVRNIIFRQFEFYDLFNISLCSKKCKTYVSSLKLLKSLKMRIRRVDGLGSPLWGIDLIDKPYNCIWRMDFEKRVESKTKNEYGHRTVDGINMRIRQDGNNFFVVEYGRKMKSIISRRNCSPPLTVSSPQFLGLQLSSPPSSCLLSLSSPTLSRRHRHNDIPPPRGLFDLALNRHGANLWIY</sequence>
<dbReference type="InParanoid" id="E3M8V5"/>
<dbReference type="Pfam" id="PF00646">
    <property type="entry name" value="F-box"/>
    <property type="match status" value="1"/>
</dbReference>